<keyword evidence="2" id="KW-1185">Reference proteome</keyword>
<dbReference type="Proteomes" id="UP000587396">
    <property type="component" value="Unassembled WGS sequence"/>
</dbReference>
<dbReference type="Pfam" id="PF02613">
    <property type="entry name" value="Nitrate_red_del"/>
    <property type="match status" value="1"/>
</dbReference>
<dbReference type="AlphaFoldDB" id="A0A842JFZ6"/>
<comment type="caution">
    <text evidence="1">The sequence shown here is derived from an EMBL/GenBank/DDBJ whole genome shotgun (WGS) entry which is preliminary data.</text>
</comment>
<dbReference type="EMBL" id="JACMSE010000001">
    <property type="protein sequence ID" value="MBC2887940.1"/>
    <property type="molecule type" value="Genomic_DNA"/>
</dbReference>
<proteinExistence type="predicted"/>
<accession>A0A842JFZ6</accession>
<reference evidence="1 2" key="1">
    <citation type="submission" date="2020-08" db="EMBL/GenBank/DDBJ databases">
        <authorList>
            <person name="Liu C."/>
            <person name="Sun Q."/>
        </authorList>
    </citation>
    <scope>NUCLEOTIDE SEQUENCE [LARGE SCALE GENOMIC DNA]</scope>
    <source>
        <strain evidence="1 2">N22</strain>
    </source>
</reference>
<dbReference type="SUPFAM" id="SSF89155">
    <property type="entry name" value="TorD-like"/>
    <property type="match status" value="1"/>
</dbReference>
<dbReference type="RefSeq" id="WP_185903974.1">
    <property type="nucleotide sequence ID" value="NZ_JACMSE010000001.1"/>
</dbReference>
<evidence type="ECO:0000313" key="1">
    <source>
        <dbReference type="EMBL" id="MBC2887940.1"/>
    </source>
</evidence>
<dbReference type="Gene3D" id="1.10.3480.10">
    <property type="entry name" value="TorD-like"/>
    <property type="match status" value="1"/>
</dbReference>
<organism evidence="1 2">
    <name type="scientific">Gordonibacter massiliensis</name>
    <name type="common">ex Traore et al. 2017</name>
    <dbReference type="NCBI Taxonomy" id="1841863"/>
    <lineage>
        <taxon>Bacteria</taxon>
        <taxon>Bacillati</taxon>
        <taxon>Actinomycetota</taxon>
        <taxon>Coriobacteriia</taxon>
        <taxon>Eggerthellales</taxon>
        <taxon>Eggerthellaceae</taxon>
        <taxon>Gordonibacter</taxon>
    </lineage>
</organism>
<dbReference type="InterPro" id="IPR020945">
    <property type="entry name" value="DMSO/NO3_reduct_chaperone"/>
</dbReference>
<gene>
    <name evidence="1" type="ORF">H7313_00975</name>
</gene>
<sequence>MNEDEVRCAVGLADSCELLSAAFAFPDEALAAALADGSFRDDALACLSDAGAPEAARDRADRCLEGFTGVDAAHFEGVLRKGHTILYLTPGNDVPVWPYEAAFRYTAENHQGAPSLFRSARTLDVERHMREAGVLPKNARKEPSDSVWNELSFLAYLYGNAAAAVQEGRVDDAETWRERAARFWDEHASCWLPIFMDKTREEAPRQTFGGEYAALATLGELVLDEVGADITRWKNRG</sequence>
<name>A0A842JFZ6_9ACTN</name>
<protein>
    <submittedName>
        <fullName evidence="1">Molecular chaperone TorD family protein</fullName>
    </submittedName>
</protein>
<evidence type="ECO:0000313" key="2">
    <source>
        <dbReference type="Proteomes" id="UP000587396"/>
    </source>
</evidence>
<dbReference type="InterPro" id="IPR036411">
    <property type="entry name" value="TorD-like_sf"/>
</dbReference>